<dbReference type="PROSITE" id="PS50067">
    <property type="entry name" value="KINESIN_MOTOR_2"/>
    <property type="match status" value="1"/>
</dbReference>
<evidence type="ECO:0000256" key="5">
    <source>
        <dbReference type="ARBA" id="ARBA00023175"/>
    </source>
</evidence>
<evidence type="ECO:0000256" key="3">
    <source>
        <dbReference type="ARBA" id="ARBA00022840"/>
    </source>
</evidence>
<keyword evidence="3 7" id="KW-0067">ATP-binding</keyword>
<evidence type="ECO:0000259" key="8">
    <source>
        <dbReference type="PROSITE" id="PS50067"/>
    </source>
</evidence>
<dbReference type="GO" id="GO:0007018">
    <property type="term" value="P:microtubule-based movement"/>
    <property type="evidence" value="ECO:0007669"/>
    <property type="project" value="InterPro"/>
</dbReference>
<protein>
    <submittedName>
        <fullName evidence="10">LOW QUALITY PROTEIN: kinesin-like protein KIF15</fullName>
    </submittedName>
</protein>
<dbReference type="GO" id="GO:0005524">
    <property type="term" value="F:ATP binding"/>
    <property type="evidence" value="ECO:0007669"/>
    <property type="project" value="UniProtKB-UniRule"/>
</dbReference>
<dbReference type="RefSeq" id="XP_055901045.1">
    <property type="nucleotide sequence ID" value="XM_056045070.1"/>
</dbReference>
<dbReference type="PANTHER" id="PTHR37739">
    <property type="entry name" value="KINESIN-LIKE PROTEIN KIN-12D"/>
    <property type="match status" value="1"/>
</dbReference>
<dbReference type="AlphaFoldDB" id="A0A9W3BN82"/>
<feature type="binding site" evidence="7">
    <location>
        <begin position="89"/>
        <end position="96"/>
    </location>
    <ligand>
        <name>ATP</name>
        <dbReference type="ChEBI" id="CHEBI:30616"/>
    </ligand>
</feature>
<keyword evidence="1" id="KW-0493">Microtubule</keyword>
<name>A0A9W3BN82_BIOGL</name>
<dbReference type="Proteomes" id="UP001165740">
    <property type="component" value="Chromosome 10"/>
</dbReference>
<proteinExistence type="inferred from homology"/>
<organism evidence="9 10">
    <name type="scientific">Biomphalaria glabrata</name>
    <name type="common">Bloodfluke planorb</name>
    <name type="synonym">Freshwater snail</name>
    <dbReference type="NCBI Taxonomy" id="6526"/>
    <lineage>
        <taxon>Eukaryota</taxon>
        <taxon>Metazoa</taxon>
        <taxon>Spiralia</taxon>
        <taxon>Lophotrochozoa</taxon>
        <taxon>Mollusca</taxon>
        <taxon>Gastropoda</taxon>
        <taxon>Heterobranchia</taxon>
        <taxon>Euthyneura</taxon>
        <taxon>Panpulmonata</taxon>
        <taxon>Hygrophila</taxon>
        <taxon>Lymnaeoidea</taxon>
        <taxon>Planorbidae</taxon>
        <taxon>Biomphalaria</taxon>
    </lineage>
</organism>
<gene>
    <name evidence="10" type="primary">LOC129928822</name>
</gene>
<feature type="domain" description="Kinesin motor" evidence="8">
    <location>
        <begin position="8"/>
        <end position="295"/>
    </location>
</feature>
<evidence type="ECO:0000313" key="10">
    <source>
        <dbReference type="RefSeq" id="XP_055901045.1"/>
    </source>
</evidence>
<dbReference type="GO" id="GO:0008017">
    <property type="term" value="F:microtubule binding"/>
    <property type="evidence" value="ECO:0007669"/>
    <property type="project" value="InterPro"/>
</dbReference>
<dbReference type="SUPFAM" id="SSF52540">
    <property type="entry name" value="P-loop containing nucleoside triphosphate hydrolases"/>
    <property type="match status" value="1"/>
</dbReference>
<keyword evidence="5 7" id="KW-0505">Motor protein</keyword>
<evidence type="ECO:0000256" key="7">
    <source>
        <dbReference type="PROSITE-ProRule" id="PRU00283"/>
    </source>
</evidence>
<keyword evidence="4" id="KW-0175">Coiled coil</keyword>
<evidence type="ECO:0000313" key="9">
    <source>
        <dbReference type="Proteomes" id="UP001165740"/>
    </source>
</evidence>
<accession>A0A9W3BN82</accession>
<evidence type="ECO:0000256" key="4">
    <source>
        <dbReference type="ARBA" id="ARBA00023054"/>
    </source>
</evidence>
<dbReference type="InterPro" id="IPR001752">
    <property type="entry name" value="Kinesin_motor_dom"/>
</dbReference>
<evidence type="ECO:0000256" key="6">
    <source>
        <dbReference type="ARBA" id="ARBA00034488"/>
    </source>
</evidence>
<dbReference type="PRINTS" id="PR00380">
    <property type="entry name" value="KINESINHEAVY"/>
</dbReference>
<dbReference type="SMART" id="SM00129">
    <property type="entry name" value="KISc"/>
    <property type="match status" value="1"/>
</dbReference>
<reference evidence="10" key="1">
    <citation type="submission" date="2025-08" db="UniProtKB">
        <authorList>
            <consortium name="RefSeq"/>
        </authorList>
    </citation>
    <scope>IDENTIFICATION</scope>
</reference>
<dbReference type="InterPro" id="IPR027417">
    <property type="entry name" value="P-loop_NTPase"/>
</dbReference>
<dbReference type="GeneID" id="129928822"/>
<evidence type="ECO:0000256" key="2">
    <source>
        <dbReference type="ARBA" id="ARBA00022741"/>
    </source>
</evidence>
<dbReference type="Gene3D" id="3.40.850.10">
    <property type="entry name" value="Kinesin motor domain"/>
    <property type="match status" value="2"/>
</dbReference>
<dbReference type="InterPro" id="IPR036961">
    <property type="entry name" value="Kinesin_motor_dom_sf"/>
</dbReference>
<keyword evidence="9" id="KW-1185">Reference proteome</keyword>
<dbReference type="Pfam" id="PF00225">
    <property type="entry name" value="Kinesin"/>
    <property type="match status" value="1"/>
</dbReference>
<keyword evidence="2 7" id="KW-0547">Nucleotide-binding</keyword>
<dbReference type="PANTHER" id="PTHR37739:SF8">
    <property type="entry name" value="KINESIN-LIKE PROTEIN KIN-12D"/>
    <property type="match status" value="1"/>
</dbReference>
<dbReference type="GO" id="GO:0003777">
    <property type="term" value="F:microtubule motor activity"/>
    <property type="evidence" value="ECO:0007669"/>
    <property type="project" value="InterPro"/>
</dbReference>
<sequence length="295" mass="33146">MDPSIRNSIQILLRVRPPDPSEKDFAPRVLDVNTADNAIILHTKPEPKVFRYDNVADADTTQEAVFSLVGKKIIEDCLNGYNGSILAYGQTGSGKSFTMFGPSENLESSQLRGVIPRSLEYLSSVIAHQQDHGSKKQFLCHCSFLEIYRVNQEQIFDLLDTASQGIRLCENMNKGVFVDGLIEQVICNPRDAYQLIIKGWLNRRVAPTSMNREGSRSHAVFTVKIESKEAGSINKSLSVLWNVIMSLSYGKKRHIPYRNSKLTFLLRDSIGGKTKTRMIACVHPDSRCCLETLYT</sequence>
<dbReference type="OrthoDB" id="3176171at2759"/>
<dbReference type="OMA" id="GESKLTH"/>
<comment type="similarity">
    <text evidence="6">Belongs to the TRAFAC class myosin-kinesin ATPase superfamily. Kinesin family. KIN-12 subfamily.</text>
</comment>
<dbReference type="GO" id="GO:0005874">
    <property type="term" value="C:microtubule"/>
    <property type="evidence" value="ECO:0007669"/>
    <property type="project" value="UniProtKB-KW"/>
</dbReference>
<dbReference type="InterPro" id="IPR044986">
    <property type="entry name" value="KIF15/KIN-12"/>
</dbReference>
<evidence type="ECO:0000256" key="1">
    <source>
        <dbReference type="ARBA" id="ARBA00022701"/>
    </source>
</evidence>